<reference evidence="1 2" key="1">
    <citation type="journal article" date="2016" name="Nat. Commun.">
        <title>Thousands of microbial genomes shed light on interconnected biogeochemical processes in an aquifer system.</title>
        <authorList>
            <person name="Anantharaman K."/>
            <person name="Brown C.T."/>
            <person name="Hug L.A."/>
            <person name="Sharon I."/>
            <person name="Castelle C.J."/>
            <person name="Probst A.J."/>
            <person name="Thomas B.C."/>
            <person name="Singh A."/>
            <person name="Wilkins M.J."/>
            <person name="Karaoz U."/>
            <person name="Brodie E.L."/>
            <person name="Williams K.H."/>
            <person name="Hubbard S.S."/>
            <person name="Banfield J.F."/>
        </authorList>
    </citation>
    <scope>NUCLEOTIDE SEQUENCE [LARGE SCALE GENOMIC DNA]</scope>
</reference>
<evidence type="ECO:0000313" key="2">
    <source>
        <dbReference type="Proteomes" id="UP000179243"/>
    </source>
</evidence>
<dbReference type="Proteomes" id="UP000179243">
    <property type="component" value="Unassembled WGS sequence"/>
</dbReference>
<name>A0A1F7FAH2_UNCRA</name>
<proteinExistence type="predicted"/>
<evidence type="ECO:0000313" key="1">
    <source>
        <dbReference type="EMBL" id="OGK03522.1"/>
    </source>
</evidence>
<dbReference type="AlphaFoldDB" id="A0A1F7FAH2"/>
<dbReference type="EMBL" id="MFYX01000088">
    <property type="protein sequence ID" value="OGK03522.1"/>
    <property type="molecule type" value="Genomic_DNA"/>
</dbReference>
<sequence length="85" mass="9560">MKDVLSIILTKDEMTLIQYGTNFSLSKDKTSVSGDEFIVTLSLNEIDALMETLGMEKDHAGTAKTKKAFKSLYQKLERILQITDD</sequence>
<accession>A0A1F7FAH2</accession>
<protein>
    <submittedName>
        <fullName evidence="1">Uncharacterized protein</fullName>
    </submittedName>
</protein>
<comment type="caution">
    <text evidence="1">The sequence shown here is derived from an EMBL/GenBank/DDBJ whole genome shotgun (WGS) entry which is preliminary data.</text>
</comment>
<organism evidence="1 2">
    <name type="scientific">Candidatus Raymondbacteria bacterium RIFOXYD12_FULL_49_13</name>
    <dbReference type="NCBI Taxonomy" id="1817890"/>
    <lineage>
        <taxon>Bacteria</taxon>
        <taxon>Raymondiibacteriota</taxon>
    </lineage>
</organism>
<gene>
    <name evidence="1" type="ORF">A2519_09820</name>
</gene>